<protein>
    <submittedName>
        <fullName evidence="1">Uncharacterized protein</fullName>
    </submittedName>
</protein>
<dbReference type="Proteomes" id="UP000276133">
    <property type="component" value="Unassembled WGS sequence"/>
</dbReference>
<proteinExistence type="predicted"/>
<accession>A0A3M7SBP9</accession>
<reference evidence="1 2" key="1">
    <citation type="journal article" date="2018" name="Sci. Rep.">
        <title>Genomic signatures of local adaptation to the degree of environmental predictability in rotifers.</title>
        <authorList>
            <person name="Franch-Gras L."/>
            <person name="Hahn C."/>
            <person name="Garcia-Roger E.M."/>
            <person name="Carmona M.J."/>
            <person name="Serra M."/>
            <person name="Gomez A."/>
        </authorList>
    </citation>
    <scope>NUCLEOTIDE SEQUENCE [LARGE SCALE GENOMIC DNA]</scope>
    <source>
        <strain evidence="1">HYR1</strain>
    </source>
</reference>
<evidence type="ECO:0000313" key="1">
    <source>
        <dbReference type="EMBL" id="RNA33226.1"/>
    </source>
</evidence>
<gene>
    <name evidence="1" type="ORF">BpHYR1_014228</name>
</gene>
<dbReference type="AlphaFoldDB" id="A0A3M7SBP9"/>
<dbReference type="EMBL" id="REGN01001667">
    <property type="protein sequence ID" value="RNA33226.1"/>
    <property type="molecule type" value="Genomic_DNA"/>
</dbReference>
<comment type="caution">
    <text evidence="1">The sequence shown here is derived from an EMBL/GenBank/DDBJ whole genome shotgun (WGS) entry which is preliminary data.</text>
</comment>
<organism evidence="1 2">
    <name type="scientific">Brachionus plicatilis</name>
    <name type="common">Marine rotifer</name>
    <name type="synonym">Brachionus muelleri</name>
    <dbReference type="NCBI Taxonomy" id="10195"/>
    <lineage>
        <taxon>Eukaryota</taxon>
        <taxon>Metazoa</taxon>
        <taxon>Spiralia</taxon>
        <taxon>Gnathifera</taxon>
        <taxon>Rotifera</taxon>
        <taxon>Eurotatoria</taxon>
        <taxon>Monogononta</taxon>
        <taxon>Pseudotrocha</taxon>
        <taxon>Ploima</taxon>
        <taxon>Brachionidae</taxon>
        <taxon>Brachionus</taxon>
    </lineage>
</organism>
<name>A0A3M7SBP9_BRAPC</name>
<evidence type="ECO:0000313" key="2">
    <source>
        <dbReference type="Proteomes" id="UP000276133"/>
    </source>
</evidence>
<sequence>MNLLSVLGKEEGSFLLIVILIKNRNLACAIPFSAFRIPPFRDNPRPILINNFDLRKKLMFLCNISDKKQIRLYNRCKQGILQIILKSGDA</sequence>
<keyword evidence="2" id="KW-1185">Reference proteome</keyword>